<gene>
    <name evidence="1" type="ORF">MEUPH1_LOCUS26272</name>
</gene>
<evidence type="ECO:0000313" key="2">
    <source>
        <dbReference type="Proteomes" id="UP001160148"/>
    </source>
</evidence>
<proteinExistence type="predicted"/>
<name>A0AAV0XWX0_9HEMI</name>
<evidence type="ECO:0000313" key="1">
    <source>
        <dbReference type="EMBL" id="CAI6372392.1"/>
    </source>
</evidence>
<reference evidence="1 2" key="1">
    <citation type="submission" date="2023-01" db="EMBL/GenBank/DDBJ databases">
        <authorList>
            <person name="Whitehead M."/>
        </authorList>
    </citation>
    <scope>NUCLEOTIDE SEQUENCE [LARGE SCALE GENOMIC DNA]</scope>
</reference>
<keyword evidence="2" id="KW-1185">Reference proteome</keyword>
<organism evidence="1 2">
    <name type="scientific">Macrosiphum euphorbiae</name>
    <name type="common">potato aphid</name>
    <dbReference type="NCBI Taxonomy" id="13131"/>
    <lineage>
        <taxon>Eukaryota</taxon>
        <taxon>Metazoa</taxon>
        <taxon>Ecdysozoa</taxon>
        <taxon>Arthropoda</taxon>
        <taxon>Hexapoda</taxon>
        <taxon>Insecta</taxon>
        <taxon>Pterygota</taxon>
        <taxon>Neoptera</taxon>
        <taxon>Paraneoptera</taxon>
        <taxon>Hemiptera</taxon>
        <taxon>Sternorrhyncha</taxon>
        <taxon>Aphidomorpha</taxon>
        <taxon>Aphidoidea</taxon>
        <taxon>Aphididae</taxon>
        <taxon>Macrosiphini</taxon>
        <taxon>Macrosiphum</taxon>
    </lineage>
</organism>
<dbReference type="Proteomes" id="UP001160148">
    <property type="component" value="Unassembled WGS sequence"/>
</dbReference>
<protein>
    <submittedName>
        <fullName evidence="1">Uncharacterized protein</fullName>
    </submittedName>
</protein>
<dbReference type="EMBL" id="CARXXK010001029">
    <property type="protein sequence ID" value="CAI6372392.1"/>
    <property type="molecule type" value="Genomic_DNA"/>
</dbReference>
<dbReference type="AlphaFoldDB" id="A0AAV0XWX0"/>
<accession>A0AAV0XWX0</accession>
<comment type="caution">
    <text evidence="1">The sequence shown here is derived from an EMBL/GenBank/DDBJ whole genome shotgun (WGS) entry which is preliminary data.</text>
</comment>
<sequence>MADGISTPGSFKTNEEQTLIYFVKYAYWVNDFVTAIINAKDWSVIIIFGEGILLLNHSDSQYEIVLWSCFSDNMCPTANWEEVFGSLTPIWYKNMFAVCLPDINFGLLTKPPVASIDTLGTSVFFA</sequence>